<dbReference type="SUPFAM" id="SSF47336">
    <property type="entry name" value="ACP-like"/>
    <property type="match status" value="1"/>
</dbReference>
<dbReference type="Pfam" id="PF00550">
    <property type="entry name" value="PP-binding"/>
    <property type="match status" value="1"/>
</dbReference>
<evidence type="ECO:0000313" key="3">
    <source>
        <dbReference type="Proteomes" id="UP000198802"/>
    </source>
</evidence>
<dbReference type="AlphaFoldDB" id="A0A0S4QVL7"/>
<dbReference type="InterPro" id="IPR036736">
    <property type="entry name" value="ACP-like_sf"/>
</dbReference>
<organism evidence="2 3">
    <name type="scientific">Parafrankia irregularis</name>
    <dbReference type="NCBI Taxonomy" id="795642"/>
    <lineage>
        <taxon>Bacteria</taxon>
        <taxon>Bacillati</taxon>
        <taxon>Actinomycetota</taxon>
        <taxon>Actinomycetes</taxon>
        <taxon>Frankiales</taxon>
        <taxon>Frankiaceae</taxon>
        <taxon>Parafrankia</taxon>
    </lineage>
</organism>
<feature type="domain" description="Carrier" evidence="1">
    <location>
        <begin position="5"/>
        <end position="82"/>
    </location>
</feature>
<proteinExistence type="predicted"/>
<dbReference type="Gene3D" id="1.10.1200.10">
    <property type="entry name" value="ACP-like"/>
    <property type="match status" value="1"/>
</dbReference>
<sequence length="85" mass="8987">MTTMGFRDVYEEAVIDAFVRSLADSGAVVTPASDFFLLGGTSVLGAQLVASLRQTLPVKVTIRDLFRARSAGALADVLRARAAQS</sequence>
<keyword evidence="3" id="KW-1185">Reference proteome</keyword>
<dbReference type="EMBL" id="FAOZ01000030">
    <property type="protein sequence ID" value="CUU59639.1"/>
    <property type="molecule type" value="Genomic_DNA"/>
</dbReference>
<dbReference type="PROSITE" id="PS50075">
    <property type="entry name" value="CARRIER"/>
    <property type="match status" value="1"/>
</dbReference>
<evidence type="ECO:0000313" key="2">
    <source>
        <dbReference type="EMBL" id="CUU59639.1"/>
    </source>
</evidence>
<name>A0A0S4QVL7_9ACTN</name>
<reference evidence="3" key="1">
    <citation type="submission" date="2015-11" db="EMBL/GenBank/DDBJ databases">
        <authorList>
            <person name="Varghese N."/>
        </authorList>
    </citation>
    <scope>NUCLEOTIDE SEQUENCE [LARGE SCALE GENOMIC DNA]</scope>
    <source>
        <strain evidence="3">DSM 45899</strain>
    </source>
</reference>
<accession>A0A0S4QVL7</accession>
<evidence type="ECO:0000259" key="1">
    <source>
        <dbReference type="PROSITE" id="PS50075"/>
    </source>
</evidence>
<protein>
    <submittedName>
        <fullName evidence="2">Phosphopantetheine attachment site</fullName>
    </submittedName>
</protein>
<dbReference type="Proteomes" id="UP000198802">
    <property type="component" value="Unassembled WGS sequence"/>
</dbReference>
<gene>
    <name evidence="2" type="ORF">Ga0074812_13019</name>
</gene>
<dbReference type="InterPro" id="IPR009081">
    <property type="entry name" value="PP-bd_ACP"/>
</dbReference>